<evidence type="ECO:0000313" key="1">
    <source>
        <dbReference type="EMBL" id="RKT87259.1"/>
    </source>
</evidence>
<sequence>MTMSNAVVINLREVREIDAGDFLSGPLGRVRLPQLQPGQQETLVAEDQEHTLFVVRGNGNAVSGAATVALRPGVALTLPLGSEVSVVAGDEGLELFTASLAIPQSPGAAE</sequence>
<dbReference type="Proteomes" id="UP000199398">
    <property type="component" value="Unassembled WGS sequence"/>
</dbReference>
<dbReference type="Proteomes" id="UP000270697">
    <property type="component" value="Unassembled WGS sequence"/>
</dbReference>
<dbReference type="Gene3D" id="2.60.120.10">
    <property type="entry name" value="Jelly Rolls"/>
    <property type="match status" value="1"/>
</dbReference>
<dbReference type="InterPro" id="IPR014710">
    <property type="entry name" value="RmlC-like_jellyroll"/>
</dbReference>
<name>A0A1I4VQG8_9PSEU</name>
<dbReference type="EMBL" id="RBXX01000002">
    <property type="protein sequence ID" value="RKT87259.1"/>
    <property type="molecule type" value="Genomic_DNA"/>
</dbReference>
<reference evidence="1 4" key="2">
    <citation type="submission" date="2018-10" db="EMBL/GenBank/DDBJ databases">
        <title>Sequencing the genomes of 1000 actinobacteria strains.</title>
        <authorList>
            <person name="Klenk H.-P."/>
        </authorList>
    </citation>
    <scope>NUCLEOTIDE SEQUENCE [LARGE SCALE GENOMIC DNA]</scope>
    <source>
        <strain evidence="1 4">DSM 45119</strain>
    </source>
</reference>
<evidence type="ECO:0000313" key="3">
    <source>
        <dbReference type="Proteomes" id="UP000199398"/>
    </source>
</evidence>
<protein>
    <submittedName>
        <fullName evidence="2">Uncharacterized protein</fullName>
    </submittedName>
</protein>
<evidence type="ECO:0000313" key="4">
    <source>
        <dbReference type="Proteomes" id="UP000270697"/>
    </source>
</evidence>
<dbReference type="InterPro" id="IPR011051">
    <property type="entry name" value="RmlC_Cupin_sf"/>
</dbReference>
<reference evidence="2 3" key="1">
    <citation type="submission" date="2016-10" db="EMBL/GenBank/DDBJ databases">
        <authorList>
            <person name="de Groot N.N."/>
        </authorList>
    </citation>
    <scope>NUCLEOTIDE SEQUENCE [LARGE SCALE GENOMIC DNA]</scope>
    <source>
        <strain evidence="2 3">CPCC 201259</strain>
    </source>
</reference>
<accession>A0A1I4VQG8</accession>
<dbReference type="SUPFAM" id="SSF51182">
    <property type="entry name" value="RmlC-like cupins"/>
    <property type="match status" value="1"/>
</dbReference>
<proteinExistence type="predicted"/>
<keyword evidence="4" id="KW-1185">Reference proteome</keyword>
<dbReference type="AlphaFoldDB" id="A0A1I4VQG8"/>
<dbReference type="STRING" id="455193.SAMN05421805_102328"/>
<dbReference type="EMBL" id="FOUP01000002">
    <property type="protein sequence ID" value="SFN03518.1"/>
    <property type="molecule type" value="Genomic_DNA"/>
</dbReference>
<gene>
    <name evidence="1" type="ORF">ATL45_5659</name>
    <name evidence="2" type="ORF">SAMN05421805_102328</name>
</gene>
<evidence type="ECO:0000313" key="2">
    <source>
        <dbReference type="EMBL" id="SFN03518.1"/>
    </source>
</evidence>
<organism evidence="2 3">
    <name type="scientific">Saccharopolyspora antimicrobica</name>
    <dbReference type="NCBI Taxonomy" id="455193"/>
    <lineage>
        <taxon>Bacteria</taxon>
        <taxon>Bacillati</taxon>
        <taxon>Actinomycetota</taxon>
        <taxon>Actinomycetes</taxon>
        <taxon>Pseudonocardiales</taxon>
        <taxon>Pseudonocardiaceae</taxon>
        <taxon>Saccharopolyspora</taxon>
    </lineage>
</organism>